<comment type="similarity">
    <text evidence="8">Belongs to the binding-protein-dependent transport system permease family.</text>
</comment>
<dbReference type="EMBL" id="BSPC01000054">
    <property type="protein sequence ID" value="GLS21771.1"/>
    <property type="molecule type" value="Genomic_DNA"/>
</dbReference>
<evidence type="ECO:0000256" key="7">
    <source>
        <dbReference type="ARBA" id="ARBA00023136"/>
    </source>
</evidence>
<dbReference type="Gene3D" id="1.10.3720.10">
    <property type="entry name" value="MetI-like"/>
    <property type="match status" value="1"/>
</dbReference>
<keyword evidence="5 8" id="KW-0812">Transmembrane</keyword>
<evidence type="ECO:0000259" key="9">
    <source>
        <dbReference type="PROSITE" id="PS50928"/>
    </source>
</evidence>
<dbReference type="InterPro" id="IPR035906">
    <property type="entry name" value="MetI-like_sf"/>
</dbReference>
<feature type="transmembrane region" description="Helical" evidence="8">
    <location>
        <begin position="109"/>
        <end position="133"/>
    </location>
</feature>
<feature type="transmembrane region" description="Helical" evidence="8">
    <location>
        <begin position="145"/>
        <end position="166"/>
    </location>
</feature>
<dbReference type="PANTHER" id="PTHR43357">
    <property type="entry name" value="INNER MEMBRANE ABC TRANSPORTER PERMEASE PROTEIN YDCV"/>
    <property type="match status" value="1"/>
</dbReference>
<comment type="subcellular location">
    <subcellularLocation>
        <location evidence="1">Cell inner membrane</location>
        <topology evidence="1">Multi-pass membrane protein</topology>
    </subcellularLocation>
    <subcellularLocation>
        <location evidence="8">Cell membrane</location>
        <topology evidence="8">Multi-pass membrane protein</topology>
    </subcellularLocation>
</comment>
<keyword evidence="3" id="KW-1003">Cell membrane</keyword>
<feature type="transmembrane region" description="Helical" evidence="8">
    <location>
        <begin position="69"/>
        <end position="97"/>
    </location>
</feature>
<dbReference type="SUPFAM" id="SSF161098">
    <property type="entry name" value="MetI-like"/>
    <property type="match status" value="1"/>
</dbReference>
<evidence type="ECO:0000256" key="5">
    <source>
        <dbReference type="ARBA" id="ARBA00022692"/>
    </source>
</evidence>
<reference evidence="11" key="1">
    <citation type="journal article" date="2019" name="Int. J. Syst. Evol. Microbiol.">
        <title>The Global Catalogue of Microorganisms (GCM) 10K type strain sequencing project: providing services to taxonomists for standard genome sequencing and annotation.</title>
        <authorList>
            <consortium name="The Broad Institute Genomics Platform"/>
            <consortium name="The Broad Institute Genome Sequencing Center for Infectious Disease"/>
            <person name="Wu L."/>
            <person name="Ma J."/>
        </authorList>
    </citation>
    <scope>NUCLEOTIDE SEQUENCE [LARGE SCALE GENOMIC DNA]</scope>
    <source>
        <strain evidence="11">NBRC 101365</strain>
    </source>
</reference>
<sequence>MIADGRTKLWGDRFAIAATNVLVGLGLAFLIVPLLVAGLLAFDARDYLGPLPPPSLSLHWFEKLFSQDYVVAGLSTSLQIAILATLVNVVIGTAAAVGLDRGDFRGKGLIMAAFLSPLIVPAVVTGFALLLFLSKIGVINGFPRLLAGHIIITLPYALRATLASLVGRDKRLTEAALILGATERQAFWSVTLPLIRTGIVTGAVFTFAISMDDVAVSLFLTDPTTYTLPVALVSNMRASFDLTIAAAAVLLVGITAILIIVLERLVGFDRLIGQGMFR</sequence>
<evidence type="ECO:0000256" key="8">
    <source>
        <dbReference type="RuleBase" id="RU363032"/>
    </source>
</evidence>
<dbReference type="CDD" id="cd06261">
    <property type="entry name" value="TM_PBP2"/>
    <property type="match status" value="1"/>
</dbReference>
<keyword evidence="4" id="KW-0997">Cell inner membrane</keyword>
<gene>
    <name evidence="10" type="ORF">GCM10007874_47880</name>
</gene>
<name>A0ABQ6CU49_9HYPH</name>
<dbReference type="PANTHER" id="PTHR43357:SF4">
    <property type="entry name" value="INNER MEMBRANE ABC TRANSPORTER PERMEASE PROTEIN YDCV"/>
    <property type="match status" value="1"/>
</dbReference>
<feature type="transmembrane region" description="Helical" evidence="8">
    <location>
        <begin position="186"/>
        <end position="209"/>
    </location>
</feature>
<evidence type="ECO:0000256" key="6">
    <source>
        <dbReference type="ARBA" id="ARBA00022989"/>
    </source>
</evidence>
<protein>
    <submittedName>
        <fullName evidence="10">ABC transporter permease</fullName>
    </submittedName>
</protein>
<dbReference type="PROSITE" id="PS50928">
    <property type="entry name" value="ABC_TM1"/>
    <property type="match status" value="1"/>
</dbReference>
<dbReference type="Pfam" id="PF00528">
    <property type="entry name" value="BPD_transp_1"/>
    <property type="match status" value="1"/>
</dbReference>
<comment type="caution">
    <text evidence="10">The sequence shown here is derived from an EMBL/GenBank/DDBJ whole genome shotgun (WGS) entry which is preliminary data.</text>
</comment>
<proteinExistence type="inferred from homology"/>
<accession>A0ABQ6CU49</accession>
<dbReference type="InterPro" id="IPR000515">
    <property type="entry name" value="MetI-like"/>
</dbReference>
<evidence type="ECO:0000256" key="1">
    <source>
        <dbReference type="ARBA" id="ARBA00004429"/>
    </source>
</evidence>
<keyword evidence="6 8" id="KW-1133">Transmembrane helix</keyword>
<dbReference type="Proteomes" id="UP001156882">
    <property type="component" value="Unassembled WGS sequence"/>
</dbReference>
<organism evidence="10 11">
    <name type="scientific">Labrys miyagiensis</name>
    <dbReference type="NCBI Taxonomy" id="346912"/>
    <lineage>
        <taxon>Bacteria</taxon>
        <taxon>Pseudomonadati</taxon>
        <taxon>Pseudomonadota</taxon>
        <taxon>Alphaproteobacteria</taxon>
        <taxon>Hyphomicrobiales</taxon>
        <taxon>Xanthobacteraceae</taxon>
        <taxon>Labrys</taxon>
    </lineage>
</organism>
<keyword evidence="11" id="KW-1185">Reference proteome</keyword>
<keyword evidence="7 8" id="KW-0472">Membrane</keyword>
<feature type="domain" description="ABC transmembrane type-1" evidence="9">
    <location>
        <begin position="74"/>
        <end position="262"/>
    </location>
</feature>
<dbReference type="RefSeq" id="WP_284314774.1">
    <property type="nucleotide sequence ID" value="NZ_BSPC01000054.1"/>
</dbReference>
<evidence type="ECO:0000256" key="2">
    <source>
        <dbReference type="ARBA" id="ARBA00022448"/>
    </source>
</evidence>
<evidence type="ECO:0000256" key="3">
    <source>
        <dbReference type="ARBA" id="ARBA00022475"/>
    </source>
</evidence>
<keyword evidence="2 8" id="KW-0813">Transport</keyword>
<evidence type="ECO:0000313" key="10">
    <source>
        <dbReference type="EMBL" id="GLS21771.1"/>
    </source>
</evidence>
<feature type="transmembrane region" description="Helical" evidence="8">
    <location>
        <begin position="242"/>
        <end position="262"/>
    </location>
</feature>
<evidence type="ECO:0000256" key="4">
    <source>
        <dbReference type="ARBA" id="ARBA00022519"/>
    </source>
</evidence>
<feature type="transmembrane region" description="Helical" evidence="8">
    <location>
        <begin position="21"/>
        <end position="42"/>
    </location>
</feature>
<evidence type="ECO:0000313" key="11">
    <source>
        <dbReference type="Proteomes" id="UP001156882"/>
    </source>
</evidence>